<evidence type="ECO:0000313" key="1">
    <source>
        <dbReference type="EMBL" id="KAK3886488.1"/>
    </source>
</evidence>
<gene>
    <name evidence="1" type="ORF">Pcinc_009358</name>
</gene>
<comment type="caution">
    <text evidence="1">The sequence shown here is derived from an EMBL/GenBank/DDBJ whole genome shotgun (WGS) entry which is preliminary data.</text>
</comment>
<protein>
    <submittedName>
        <fullName evidence="1">Uncharacterized protein</fullName>
    </submittedName>
</protein>
<keyword evidence="2" id="KW-1185">Reference proteome</keyword>
<organism evidence="1 2">
    <name type="scientific">Petrolisthes cinctipes</name>
    <name type="common">Flat porcelain crab</name>
    <dbReference type="NCBI Taxonomy" id="88211"/>
    <lineage>
        <taxon>Eukaryota</taxon>
        <taxon>Metazoa</taxon>
        <taxon>Ecdysozoa</taxon>
        <taxon>Arthropoda</taxon>
        <taxon>Crustacea</taxon>
        <taxon>Multicrustacea</taxon>
        <taxon>Malacostraca</taxon>
        <taxon>Eumalacostraca</taxon>
        <taxon>Eucarida</taxon>
        <taxon>Decapoda</taxon>
        <taxon>Pleocyemata</taxon>
        <taxon>Anomura</taxon>
        <taxon>Galatheoidea</taxon>
        <taxon>Porcellanidae</taxon>
        <taxon>Petrolisthes</taxon>
    </lineage>
</organism>
<evidence type="ECO:0000313" key="2">
    <source>
        <dbReference type="Proteomes" id="UP001286313"/>
    </source>
</evidence>
<name>A0AAE1GBE3_PETCI</name>
<proteinExistence type="predicted"/>
<accession>A0AAE1GBE3</accession>
<dbReference type="Proteomes" id="UP001286313">
    <property type="component" value="Unassembled WGS sequence"/>
</dbReference>
<dbReference type="EMBL" id="JAWQEG010000693">
    <property type="protein sequence ID" value="KAK3886488.1"/>
    <property type="molecule type" value="Genomic_DNA"/>
</dbReference>
<reference evidence="1" key="1">
    <citation type="submission" date="2023-10" db="EMBL/GenBank/DDBJ databases">
        <title>Genome assemblies of two species of porcelain crab, Petrolisthes cinctipes and Petrolisthes manimaculis (Anomura: Porcellanidae).</title>
        <authorList>
            <person name="Angst P."/>
        </authorList>
    </citation>
    <scope>NUCLEOTIDE SEQUENCE</scope>
    <source>
        <strain evidence="1">PB745_01</strain>
        <tissue evidence="1">Gill</tissue>
    </source>
</reference>
<sequence>MALEEFFKDNLQLKVHYDPWPSAVKKEHDVIDKIKPAILKHGNPFAAEGDKLHNMITQANIPDELMVLARSSRDINQKEAIGNHEFTLTPRALFAPDSRILPYLDKSRLIYLLNKLVAAETP</sequence>
<dbReference type="AlphaFoldDB" id="A0AAE1GBE3"/>